<dbReference type="SMART" id="SM00471">
    <property type="entry name" value="HDc"/>
    <property type="match status" value="1"/>
</dbReference>
<dbReference type="InterPro" id="IPR045509">
    <property type="entry name" value="HD_assoc_2"/>
</dbReference>
<dbReference type="InterPro" id="IPR050135">
    <property type="entry name" value="dGTPase-like"/>
</dbReference>
<evidence type="ECO:0000313" key="2">
    <source>
        <dbReference type="EMBL" id="QDV24117.1"/>
    </source>
</evidence>
<protein>
    <recommendedName>
        <fullName evidence="1">HD/PDEase domain-containing protein</fullName>
    </recommendedName>
</protein>
<name>A0A518G6A1_9BACT</name>
<accession>A0A518G6A1</accession>
<dbReference type="SUPFAM" id="SSF109604">
    <property type="entry name" value="HD-domain/PDEase-like"/>
    <property type="match status" value="1"/>
</dbReference>
<evidence type="ECO:0000259" key="1">
    <source>
        <dbReference type="SMART" id="SM00471"/>
    </source>
</evidence>
<dbReference type="OrthoDB" id="9803619at2"/>
<dbReference type="PANTHER" id="PTHR11373">
    <property type="entry name" value="DEOXYNUCLEOSIDE TRIPHOSPHATE TRIPHOSPHOHYDROLASE"/>
    <property type="match status" value="1"/>
</dbReference>
<dbReference type="CDD" id="cd00077">
    <property type="entry name" value="HDc"/>
    <property type="match status" value="1"/>
</dbReference>
<organism evidence="2 3">
    <name type="scientific">Aureliella helgolandensis</name>
    <dbReference type="NCBI Taxonomy" id="2527968"/>
    <lineage>
        <taxon>Bacteria</taxon>
        <taxon>Pseudomonadati</taxon>
        <taxon>Planctomycetota</taxon>
        <taxon>Planctomycetia</taxon>
        <taxon>Pirellulales</taxon>
        <taxon>Pirellulaceae</taxon>
        <taxon>Aureliella</taxon>
    </lineage>
</organism>
<dbReference type="KEGG" id="ahel:Q31a_24300"/>
<feature type="domain" description="HD/PDEase" evidence="1">
    <location>
        <begin position="64"/>
        <end position="203"/>
    </location>
</feature>
<proteinExistence type="predicted"/>
<dbReference type="Pfam" id="PF01966">
    <property type="entry name" value="HD"/>
    <property type="match status" value="1"/>
</dbReference>
<dbReference type="GO" id="GO:0006203">
    <property type="term" value="P:dGTP catabolic process"/>
    <property type="evidence" value="ECO:0007669"/>
    <property type="project" value="TreeGrafter"/>
</dbReference>
<reference evidence="2 3" key="1">
    <citation type="submission" date="2019-02" db="EMBL/GenBank/DDBJ databases">
        <title>Deep-cultivation of Planctomycetes and their phenomic and genomic characterization uncovers novel biology.</title>
        <authorList>
            <person name="Wiegand S."/>
            <person name="Jogler M."/>
            <person name="Boedeker C."/>
            <person name="Pinto D."/>
            <person name="Vollmers J."/>
            <person name="Rivas-Marin E."/>
            <person name="Kohn T."/>
            <person name="Peeters S.H."/>
            <person name="Heuer A."/>
            <person name="Rast P."/>
            <person name="Oberbeckmann S."/>
            <person name="Bunk B."/>
            <person name="Jeske O."/>
            <person name="Meyerdierks A."/>
            <person name="Storesund J.E."/>
            <person name="Kallscheuer N."/>
            <person name="Luecker S."/>
            <person name="Lage O.M."/>
            <person name="Pohl T."/>
            <person name="Merkel B.J."/>
            <person name="Hornburger P."/>
            <person name="Mueller R.-W."/>
            <person name="Bruemmer F."/>
            <person name="Labrenz M."/>
            <person name="Spormann A.M."/>
            <person name="Op den Camp H."/>
            <person name="Overmann J."/>
            <person name="Amann R."/>
            <person name="Jetten M.S.M."/>
            <person name="Mascher T."/>
            <person name="Medema M.H."/>
            <person name="Devos D.P."/>
            <person name="Kaster A.-K."/>
            <person name="Ovreas L."/>
            <person name="Rohde M."/>
            <person name="Galperin M.Y."/>
            <person name="Jogler C."/>
        </authorList>
    </citation>
    <scope>NUCLEOTIDE SEQUENCE [LARGE SCALE GENOMIC DNA]</scope>
    <source>
        <strain evidence="2 3">Q31a</strain>
    </source>
</reference>
<gene>
    <name evidence="2" type="ORF">Q31a_24300</name>
</gene>
<dbReference type="EMBL" id="CP036298">
    <property type="protein sequence ID" value="QDV24117.1"/>
    <property type="molecule type" value="Genomic_DNA"/>
</dbReference>
<evidence type="ECO:0000313" key="3">
    <source>
        <dbReference type="Proteomes" id="UP000318017"/>
    </source>
</evidence>
<dbReference type="InterPro" id="IPR003607">
    <property type="entry name" value="HD/PDEase_dom"/>
</dbReference>
<keyword evidence="3" id="KW-1185">Reference proteome</keyword>
<dbReference type="PANTHER" id="PTHR11373:SF4">
    <property type="entry name" value="DEOXYNUCLEOSIDE TRIPHOSPHATE TRIPHOSPHOHYDROLASE SAMHD1"/>
    <property type="match status" value="1"/>
</dbReference>
<dbReference type="RefSeq" id="WP_145077557.1">
    <property type="nucleotide sequence ID" value="NZ_CP036298.1"/>
</dbReference>
<dbReference type="Gene3D" id="1.10.3210.10">
    <property type="entry name" value="Hypothetical protein af1432"/>
    <property type="match status" value="1"/>
</dbReference>
<dbReference type="GO" id="GO:0008832">
    <property type="term" value="F:dGTPase activity"/>
    <property type="evidence" value="ECO:0007669"/>
    <property type="project" value="TreeGrafter"/>
</dbReference>
<dbReference type="InterPro" id="IPR006674">
    <property type="entry name" value="HD_domain"/>
</dbReference>
<dbReference type="Proteomes" id="UP000318017">
    <property type="component" value="Chromosome"/>
</dbReference>
<dbReference type="AlphaFoldDB" id="A0A518G6A1"/>
<sequence length="469" mass="51986">MHQPGPSLLDLPELSGNLANSIRIPPELDVPVTSRVMALVETPQMQRLKRITQLGLVGHVYPGATHTRFEHSLGVYRLACEVLRHLLGVDSHFASRVTDHELKIFLVAALMHDVGHWPYCHPLEDLGLPWIPKHESLALAHLSAPEVHSILQSQWGLAPHEVSDFLSEQPTSGVSPVLYNVLNGPVDIDKMDYLQRDSLHAGVPYGRNFDSGRLIKSLCINHDEQSLAITPKGKTATELLVFARYVMFSEVYWHHTVRSATAMLQRLVYSIAQATNAAELGAEALANNWRELWLQQTDSEFAEQMLECSRRIPDLASLACGLFGVDRRLYKRVAQYSHAENPQIHAALAQRPYPHLVQCAAKLAKQLSRGLARPLLATDVLLDAPPVKLEVQFRMGIRLASGTTTDAVFAPLTQQSPVVRALATDQFDSFVKQVRVFIAPDRVQEISFTEESLADSLIAAASSCSTSPH</sequence>
<dbReference type="Pfam" id="PF19276">
    <property type="entry name" value="HD_assoc_2"/>
    <property type="match status" value="1"/>
</dbReference>